<dbReference type="PANTHER" id="PTHR43540:SF1">
    <property type="entry name" value="ISOCHORISMATASE HYDROLASE"/>
    <property type="match status" value="1"/>
</dbReference>
<comment type="similarity">
    <text evidence="1">Belongs to the isochorismatase family.</text>
</comment>
<dbReference type="OrthoDB" id="1739143at2759"/>
<proteinExistence type="inferred from homology"/>
<dbReference type="SUPFAM" id="SSF52499">
    <property type="entry name" value="Isochorismatase-like hydrolases"/>
    <property type="match status" value="1"/>
</dbReference>
<evidence type="ECO:0000256" key="2">
    <source>
        <dbReference type="ARBA" id="ARBA00022801"/>
    </source>
</evidence>
<dbReference type="CDD" id="cd00431">
    <property type="entry name" value="cysteine_hydrolases"/>
    <property type="match status" value="1"/>
</dbReference>
<dbReference type="InterPro" id="IPR000868">
    <property type="entry name" value="Isochorismatase-like_dom"/>
</dbReference>
<comment type="caution">
    <text evidence="4">The sequence shown here is derived from an EMBL/GenBank/DDBJ whole genome shotgun (WGS) entry which is preliminary data.</text>
</comment>
<protein>
    <recommendedName>
        <fullName evidence="3">Isochorismatase-like domain-containing protein</fullName>
    </recommendedName>
</protein>
<dbReference type="PANTHER" id="PTHR43540">
    <property type="entry name" value="PEROXYUREIDOACRYLATE/UREIDOACRYLATE AMIDOHYDROLASE-RELATED"/>
    <property type="match status" value="1"/>
</dbReference>
<evidence type="ECO:0000313" key="4">
    <source>
        <dbReference type="EMBL" id="OQD77670.1"/>
    </source>
</evidence>
<dbReference type="InterPro" id="IPR036380">
    <property type="entry name" value="Isochorismatase-like_sf"/>
</dbReference>
<sequence>MGTTTLLILDIENGVLDMFPDPTHKAIYLQRLEKTISEARKNNIKIIHVITAFRRGYPEKHANSGSSLASIAAAGKFIEGSSDVSIHPAAKPTPEEVVITKRRVSAFMGTELEMILRCYDTNNLVIAGVATSGAVLSTIRHAQDLDFQITVLHDLCMDRDEEVHRVLIEKVFGKKCVVVTGEEWVDGLNASSVRARRYRPLR</sequence>
<accession>A0A1V6PKV8</accession>
<dbReference type="Gene3D" id="3.40.50.850">
    <property type="entry name" value="Isochorismatase-like"/>
    <property type="match status" value="1"/>
</dbReference>
<keyword evidence="2" id="KW-0378">Hydrolase</keyword>
<dbReference type="AlphaFoldDB" id="A0A1V6PKV8"/>
<evidence type="ECO:0000313" key="5">
    <source>
        <dbReference type="Proteomes" id="UP000191522"/>
    </source>
</evidence>
<feature type="domain" description="Isochorismatase-like" evidence="3">
    <location>
        <begin position="4"/>
        <end position="181"/>
    </location>
</feature>
<gene>
    <name evidence="4" type="ORF">PENDEC_c002G06467</name>
</gene>
<dbReference type="OMA" id="LYTVKDC"/>
<keyword evidence="5" id="KW-1185">Reference proteome</keyword>
<reference evidence="5" key="1">
    <citation type="journal article" date="2017" name="Nat. Microbiol.">
        <title>Global analysis of biosynthetic gene clusters reveals vast potential of secondary metabolite production in Penicillium species.</title>
        <authorList>
            <person name="Nielsen J.C."/>
            <person name="Grijseels S."/>
            <person name="Prigent S."/>
            <person name="Ji B."/>
            <person name="Dainat J."/>
            <person name="Nielsen K.F."/>
            <person name="Frisvad J.C."/>
            <person name="Workman M."/>
            <person name="Nielsen J."/>
        </authorList>
    </citation>
    <scope>NUCLEOTIDE SEQUENCE [LARGE SCALE GENOMIC DNA]</scope>
    <source>
        <strain evidence="5">IBT 11843</strain>
    </source>
</reference>
<dbReference type="InterPro" id="IPR050272">
    <property type="entry name" value="Isochorismatase-like_hydrls"/>
</dbReference>
<evidence type="ECO:0000259" key="3">
    <source>
        <dbReference type="Pfam" id="PF00857"/>
    </source>
</evidence>
<dbReference type="Proteomes" id="UP000191522">
    <property type="component" value="Unassembled WGS sequence"/>
</dbReference>
<organism evidence="4 5">
    <name type="scientific">Penicillium decumbens</name>
    <dbReference type="NCBI Taxonomy" id="69771"/>
    <lineage>
        <taxon>Eukaryota</taxon>
        <taxon>Fungi</taxon>
        <taxon>Dikarya</taxon>
        <taxon>Ascomycota</taxon>
        <taxon>Pezizomycotina</taxon>
        <taxon>Eurotiomycetes</taxon>
        <taxon>Eurotiomycetidae</taxon>
        <taxon>Eurotiales</taxon>
        <taxon>Aspergillaceae</taxon>
        <taxon>Penicillium</taxon>
    </lineage>
</organism>
<dbReference type="GO" id="GO:0016787">
    <property type="term" value="F:hydrolase activity"/>
    <property type="evidence" value="ECO:0007669"/>
    <property type="project" value="UniProtKB-KW"/>
</dbReference>
<dbReference type="EMBL" id="MDYL01000002">
    <property type="protein sequence ID" value="OQD77670.1"/>
    <property type="molecule type" value="Genomic_DNA"/>
</dbReference>
<name>A0A1V6PKV8_PENDC</name>
<dbReference type="Pfam" id="PF00857">
    <property type="entry name" value="Isochorismatase"/>
    <property type="match status" value="1"/>
</dbReference>
<evidence type="ECO:0000256" key="1">
    <source>
        <dbReference type="ARBA" id="ARBA00006336"/>
    </source>
</evidence>